<dbReference type="SUPFAM" id="SSF46785">
    <property type="entry name" value="Winged helix' DNA-binding domain"/>
    <property type="match status" value="1"/>
</dbReference>
<dbReference type="InterPro" id="IPR011008">
    <property type="entry name" value="Dimeric_a/b-barrel"/>
</dbReference>
<organism evidence="5 6">
    <name type="scientific">Stutzerimonas azotifigens</name>
    <dbReference type="NCBI Taxonomy" id="291995"/>
    <lineage>
        <taxon>Bacteria</taxon>
        <taxon>Pseudomonadati</taxon>
        <taxon>Pseudomonadota</taxon>
        <taxon>Gammaproteobacteria</taxon>
        <taxon>Pseudomonadales</taxon>
        <taxon>Pseudomonadaceae</taxon>
        <taxon>Stutzerimonas</taxon>
    </lineage>
</organism>
<dbReference type="PANTHER" id="PTHR30154:SF53">
    <property type="entry name" value="HTH-TYPE TRANSCRIPTIONAL REGULATOR LRPC"/>
    <property type="match status" value="1"/>
</dbReference>
<dbReference type="Gene3D" id="3.30.70.920">
    <property type="match status" value="1"/>
</dbReference>
<dbReference type="Proteomes" id="UP000786387">
    <property type="component" value="Unassembled WGS sequence"/>
</dbReference>
<dbReference type="SUPFAM" id="SSF54909">
    <property type="entry name" value="Dimeric alpha+beta barrel"/>
    <property type="match status" value="1"/>
</dbReference>
<dbReference type="CDD" id="cd00090">
    <property type="entry name" value="HTH_ARSR"/>
    <property type="match status" value="1"/>
</dbReference>
<dbReference type="Gene3D" id="1.10.10.10">
    <property type="entry name" value="Winged helix-like DNA-binding domain superfamily/Winged helix DNA-binding domain"/>
    <property type="match status" value="1"/>
</dbReference>
<dbReference type="InterPro" id="IPR036390">
    <property type="entry name" value="WH_DNA-bd_sf"/>
</dbReference>
<dbReference type="Pfam" id="PF01037">
    <property type="entry name" value="AsnC_trans_reg"/>
    <property type="match status" value="1"/>
</dbReference>
<evidence type="ECO:0000313" key="5">
    <source>
        <dbReference type="EMBL" id="MBA1271748.1"/>
    </source>
</evidence>
<keyword evidence="3" id="KW-0804">Transcription</keyword>
<protein>
    <submittedName>
        <fullName evidence="5">Lrp/AsnC family transcriptional regulator</fullName>
    </submittedName>
</protein>
<evidence type="ECO:0000256" key="2">
    <source>
        <dbReference type="ARBA" id="ARBA00023125"/>
    </source>
</evidence>
<dbReference type="PROSITE" id="PS50956">
    <property type="entry name" value="HTH_ASNC_2"/>
    <property type="match status" value="1"/>
</dbReference>
<dbReference type="SMART" id="SM00344">
    <property type="entry name" value="HTH_ASNC"/>
    <property type="match status" value="1"/>
</dbReference>
<evidence type="ECO:0000313" key="6">
    <source>
        <dbReference type="Proteomes" id="UP000786387"/>
    </source>
</evidence>
<dbReference type="PANTHER" id="PTHR30154">
    <property type="entry name" value="LEUCINE-RESPONSIVE REGULATORY PROTEIN"/>
    <property type="match status" value="1"/>
</dbReference>
<feature type="domain" description="HTH asnC-type" evidence="4">
    <location>
        <begin position="1"/>
        <end position="62"/>
    </location>
</feature>
<proteinExistence type="predicted"/>
<evidence type="ECO:0000256" key="1">
    <source>
        <dbReference type="ARBA" id="ARBA00023015"/>
    </source>
</evidence>
<dbReference type="InterPro" id="IPR000485">
    <property type="entry name" value="AsnC-type_HTH_dom"/>
</dbReference>
<keyword evidence="2" id="KW-0238">DNA-binding</keyword>
<name>A0ABR5YUZ0_9GAMM</name>
<dbReference type="Pfam" id="PF13404">
    <property type="entry name" value="HTH_AsnC-type"/>
    <property type="match status" value="1"/>
</dbReference>
<dbReference type="PRINTS" id="PR00033">
    <property type="entry name" value="HTHASNC"/>
</dbReference>
<dbReference type="InterPro" id="IPR036388">
    <property type="entry name" value="WH-like_DNA-bd_sf"/>
</dbReference>
<evidence type="ECO:0000259" key="4">
    <source>
        <dbReference type="PROSITE" id="PS50956"/>
    </source>
</evidence>
<keyword evidence="6" id="KW-1185">Reference proteome</keyword>
<dbReference type="InterPro" id="IPR019888">
    <property type="entry name" value="Tscrpt_reg_AsnC-like"/>
</dbReference>
<accession>A0ABR5YUZ0</accession>
<dbReference type="InterPro" id="IPR019885">
    <property type="entry name" value="Tscrpt_reg_HTH_AsnC-type_CS"/>
</dbReference>
<dbReference type="InterPro" id="IPR011991">
    <property type="entry name" value="ArsR-like_HTH"/>
</dbReference>
<dbReference type="RefSeq" id="WP_181068550.1">
    <property type="nucleotide sequence ID" value="NZ_JAAMRF010000001.1"/>
</dbReference>
<reference evidence="5 6" key="1">
    <citation type="submission" date="2020-02" db="EMBL/GenBank/DDBJ databases">
        <title>Synteny-based analysis reveals conserved mechanism for high triclosan tolerance in Pseudomonas, as well as instances of horizontal transfer.</title>
        <authorList>
            <person name="Mcfarland A.G."/>
            <person name="Bertucci H.K."/>
            <person name="Litmann E."/>
            <person name="Shen J."/>
            <person name="Huttenhower C."/>
            <person name="Hartmann E.M."/>
        </authorList>
    </citation>
    <scope>NUCLEOTIDE SEQUENCE [LARGE SCALE GENOMIC DNA]</scope>
    <source>
        <strain evidence="5 6">115A1</strain>
    </source>
</reference>
<keyword evidence="1" id="KW-0805">Transcription regulation</keyword>
<comment type="caution">
    <text evidence="5">The sequence shown here is derived from an EMBL/GenBank/DDBJ whole genome shotgun (WGS) entry which is preliminary data.</text>
</comment>
<sequence>MDRFDRQLLAALLENARLSFADLARRINLSAPAVADRVAKLEANGVITGYHAAIDPSRIGLPIECLIELRIADHDSRRTLEALAQIPQIDHCYRVTGDACVLMKASLESMEALEALIDQLSQYGASKTSIILSTPFERRVPAPLHNGNGAGRR</sequence>
<evidence type="ECO:0000256" key="3">
    <source>
        <dbReference type="ARBA" id="ARBA00023163"/>
    </source>
</evidence>
<dbReference type="EMBL" id="JAAMRF010000001">
    <property type="protein sequence ID" value="MBA1271748.1"/>
    <property type="molecule type" value="Genomic_DNA"/>
</dbReference>
<gene>
    <name evidence="5" type="ORF">G7026_00120</name>
</gene>
<dbReference type="InterPro" id="IPR019887">
    <property type="entry name" value="Tscrpt_reg_AsnC/Lrp_C"/>
</dbReference>
<dbReference type="PROSITE" id="PS00519">
    <property type="entry name" value="HTH_ASNC_1"/>
    <property type="match status" value="1"/>
</dbReference>